<dbReference type="GO" id="GO:0032259">
    <property type="term" value="P:methylation"/>
    <property type="evidence" value="ECO:0007669"/>
    <property type="project" value="UniProtKB-KW"/>
</dbReference>
<name>A0A563DY68_9MICO</name>
<dbReference type="EMBL" id="VCQV01000022">
    <property type="protein sequence ID" value="TWP35069.1"/>
    <property type="molecule type" value="Genomic_DNA"/>
</dbReference>
<reference evidence="1 2" key="1">
    <citation type="submission" date="2019-05" db="EMBL/GenBank/DDBJ databases">
        <authorList>
            <person name="Lee S.D."/>
        </authorList>
    </citation>
    <scope>NUCLEOTIDE SEQUENCE [LARGE SCALE GENOMIC DNA]</scope>
    <source>
        <strain evidence="1 2">C5-26</strain>
    </source>
</reference>
<dbReference type="InterPro" id="IPR030807">
    <property type="entry name" value="Methyltran_NanM"/>
</dbReference>
<organism evidence="1 2">
    <name type="scientific">Leekyejoonella antrihumi</name>
    <dbReference type="NCBI Taxonomy" id="1660198"/>
    <lineage>
        <taxon>Bacteria</taxon>
        <taxon>Bacillati</taxon>
        <taxon>Actinomycetota</taxon>
        <taxon>Actinomycetes</taxon>
        <taxon>Micrococcales</taxon>
        <taxon>Dermacoccaceae</taxon>
        <taxon>Leekyejoonella</taxon>
    </lineage>
</organism>
<sequence length="348" mass="38832">MRHGSRQAWNALTDRSLAGIKSADPVYRPTNFWGPGLEQLLADMSTHGLEKFKSWPSARVWFYPTYGSGFSEAMIKELTEHSRTINSRTNPGFIFSALSGGYEARRDFDAACLAWNQDRWPMDLFGYGESEIGQRPQGFSVLEPGPLKYGRAYANYLLCLAALSNHVDKPQTSFLEIGGGYGVLGEIVMSRDQRARYVDLDIPPLLTVASYYLTELFGQTKVRVFNEDVPSSGPIELSSSAVLPNWRIDDVHGDFDVFVNSFSFQEMEPPVVDHYISAVCDKGVRYAVSLNSRNGKPKAASAGDWGALDPVRSADIVKMFERRGYSLLSQYDQPLIRGAAQLVILKRD</sequence>
<keyword evidence="1" id="KW-0489">Methyltransferase</keyword>
<dbReference type="OrthoDB" id="339886at2"/>
<protein>
    <submittedName>
        <fullName evidence="1">Putative sugar O-methyltransferase</fullName>
        <ecNumber evidence="1">2.1.1.-</ecNumber>
    </submittedName>
</protein>
<gene>
    <name evidence="1" type="ORF">FGL98_15030</name>
</gene>
<evidence type="ECO:0000313" key="2">
    <source>
        <dbReference type="Proteomes" id="UP000320244"/>
    </source>
</evidence>
<dbReference type="RefSeq" id="WP_146317878.1">
    <property type="nucleotide sequence ID" value="NZ_VCQV01000022.1"/>
</dbReference>
<dbReference type="EC" id="2.1.1.-" evidence="1"/>
<dbReference type="Proteomes" id="UP000320244">
    <property type="component" value="Unassembled WGS sequence"/>
</dbReference>
<dbReference type="InterPro" id="IPR029063">
    <property type="entry name" value="SAM-dependent_MTases_sf"/>
</dbReference>
<dbReference type="AlphaFoldDB" id="A0A563DY68"/>
<accession>A0A563DY68</accession>
<dbReference type="SUPFAM" id="SSF53335">
    <property type="entry name" value="S-adenosyl-L-methionine-dependent methyltransferases"/>
    <property type="match status" value="1"/>
</dbReference>
<comment type="caution">
    <text evidence="1">The sequence shown here is derived from an EMBL/GenBank/DDBJ whole genome shotgun (WGS) entry which is preliminary data.</text>
</comment>
<keyword evidence="2" id="KW-1185">Reference proteome</keyword>
<proteinExistence type="predicted"/>
<evidence type="ECO:0000313" key="1">
    <source>
        <dbReference type="EMBL" id="TWP35069.1"/>
    </source>
</evidence>
<dbReference type="GO" id="GO:0008168">
    <property type="term" value="F:methyltransferase activity"/>
    <property type="evidence" value="ECO:0007669"/>
    <property type="project" value="UniProtKB-KW"/>
</dbReference>
<keyword evidence="1" id="KW-0808">Transferase</keyword>
<reference evidence="1 2" key="2">
    <citation type="submission" date="2019-08" db="EMBL/GenBank/DDBJ databases">
        <title>Jejuicoccus antrihumi gen. nov., sp. nov., a new member of the family Dermacoccaceae isolated from a cave.</title>
        <authorList>
            <person name="Schumann P."/>
            <person name="Kim I.S."/>
        </authorList>
    </citation>
    <scope>NUCLEOTIDE SEQUENCE [LARGE SCALE GENOMIC DNA]</scope>
    <source>
        <strain evidence="1 2">C5-26</strain>
    </source>
</reference>
<dbReference type="NCBIfam" id="TIGR04371">
    <property type="entry name" value="methyltran_NanM"/>
    <property type="match status" value="1"/>
</dbReference>